<dbReference type="Pfam" id="PF13672">
    <property type="entry name" value="PP2C_2"/>
    <property type="match status" value="1"/>
</dbReference>
<dbReference type="Proteomes" id="UP000280066">
    <property type="component" value="Unassembled WGS sequence"/>
</dbReference>
<dbReference type="AlphaFoldDB" id="A0A428IYK8"/>
<reference evidence="2 3" key="1">
    <citation type="submission" date="2018-12" db="EMBL/GenBank/DDBJ databases">
        <authorList>
            <person name="Feng G."/>
            <person name="Zhu H."/>
        </authorList>
    </citation>
    <scope>NUCLEOTIDE SEQUENCE [LARGE SCALE GENOMIC DNA]</scope>
    <source>
        <strain evidence="2 3">9PBR-2</strain>
    </source>
</reference>
<protein>
    <recommendedName>
        <fullName evidence="1">PPM-type phosphatase domain-containing protein</fullName>
    </recommendedName>
</protein>
<sequence>MQIDQFLKRGAYHPTFCEDFSLVQPLEPHKLVLAVMDGCTMGQESHFAATLLAKILRKVLKEWPYRAIYDPDLQHLSLQRELQALLAALFTDVQQLKNQLLLSTAELLATLVLALLDTRTGEVAVLALGDATVAINGQLTRFEQDNRPDYLAYHLGQPFETWYNRQQQRLHHTMCVDLALATDGIDSFQPLVPTEGLPDVPTYLLLDQRRTGQPEVLNRKVRQLEKEFSLVPTDDVAILRVQLA</sequence>
<dbReference type="EMBL" id="RWIS01000018">
    <property type="protein sequence ID" value="RSK24151.1"/>
    <property type="molecule type" value="Genomic_DNA"/>
</dbReference>
<organism evidence="2 3">
    <name type="scientific">Hymenobacter metallilatus</name>
    <dbReference type="NCBI Taxonomy" id="2493666"/>
    <lineage>
        <taxon>Bacteria</taxon>
        <taxon>Pseudomonadati</taxon>
        <taxon>Bacteroidota</taxon>
        <taxon>Cytophagia</taxon>
        <taxon>Cytophagales</taxon>
        <taxon>Hymenobacteraceae</taxon>
        <taxon>Hymenobacter</taxon>
    </lineage>
</organism>
<comment type="caution">
    <text evidence="2">The sequence shown here is derived from an EMBL/GenBank/DDBJ whole genome shotgun (WGS) entry which is preliminary data.</text>
</comment>
<keyword evidence="3" id="KW-1185">Reference proteome</keyword>
<dbReference type="Gene3D" id="3.60.40.10">
    <property type="entry name" value="PPM-type phosphatase domain"/>
    <property type="match status" value="1"/>
</dbReference>
<gene>
    <name evidence="2" type="ORF">EI290_20420</name>
</gene>
<name>A0A428IYK8_9BACT</name>
<dbReference type="InterPro" id="IPR036457">
    <property type="entry name" value="PPM-type-like_dom_sf"/>
</dbReference>
<evidence type="ECO:0000313" key="3">
    <source>
        <dbReference type="Proteomes" id="UP000280066"/>
    </source>
</evidence>
<evidence type="ECO:0000259" key="1">
    <source>
        <dbReference type="Pfam" id="PF13672"/>
    </source>
</evidence>
<feature type="domain" description="PPM-type phosphatase" evidence="1">
    <location>
        <begin position="15"/>
        <end position="189"/>
    </location>
</feature>
<evidence type="ECO:0000313" key="2">
    <source>
        <dbReference type="EMBL" id="RSK24151.1"/>
    </source>
</evidence>
<dbReference type="InterPro" id="IPR001932">
    <property type="entry name" value="PPM-type_phosphatase-like_dom"/>
</dbReference>
<accession>A0A428IYK8</accession>
<dbReference type="RefSeq" id="WP_125433508.1">
    <property type="nucleotide sequence ID" value="NZ_RWIS01000018.1"/>
</dbReference>
<dbReference type="SUPFAM" id="SSF81606">
    <property type="entry name" value="PP2C-like"/>
    <property type="match status" value="1"/>
</dbReference>
<proteinExistence type="predicted"/>
<dbReference type="OrthoDB" id="654410at2"/>